<dbReference type="Gene3D" id="3.60.15.10">
    <property type="entry name" value="Ribonuclease Z/Hydroxyacylglutathione hydrolase-like"/>
    <property type="match status" value="1"/>
</dbReference>
<accession>A0A2M8EQ54</accession>
<evidence type="ECO:0000313" key="1">
    <source>
        <dbReference type="EMBL" id="PJC24878.1"/>
    </source>
</evidence>
<evidence type="ECO:0000313" key="2">
    <source>
        <dbReference type="Proteomes" id="UP000230251"/>
    </source>
</evidence>
<sequence length="215" mass="23097">MQISWNGLGSFVISGKPIQGEVSLVTDPYQNETGLRFPRTLSASLVVQSHQSEMADNLEAVASPEDKKTFVVHHAGEYEVSGIFVTGVNAPLKDGTAHTVYRIELEDISIGFLGALDRELTDKEMEYLGAIDILIVPAGGGSVLNAKGAAGVVGQIEPRLVIPSYVQVDGLKTKLDSEDAFIKELGVSKEEMNKLKITKSALPQEDMGVIVLSRS</sequence>
<evidence type="ECO:0008006" key="3">
    <source>
        <dbReference type="Google" id="ProtNLM"/>
    </source>
</evidence>
<name>A0A2M8EQ54_9BACT</name>
<dbReference type="SUPFAM" id="SSF56281">
    <property type="entry name" value="Metallo-hydrolase/oxidoreductase"/>
    <property type="match status" value="1"/>
</dbReference>
<dbReference type="PANTHER" id="PTHR39189:SF1">
    <property type="entry name" value="UPF0173 METAL-DEPENDENT HYDROLASE YTKL"/>
    <property type="match status" value="1"/>
</dbReference>
<reference evidence="2" key="1">
    <citation type="submission" date="2017-09" db="EMBL/GenBank/DDBJ databases">
        <title>Depth-based differentiation of microbial function through sediment-hosted aquifers and enrichment of novel symbionts in the deep terrestrial subsurface.</title>
        <authorList>
            <person name="Probst A.J."/>
            <person name="Ladd B."/>
            <person name="Jarett J.K."/>
            <person name="Geller-Mcgrath D.E."/>
            <person name="Sieber C.M.K."/>
            <person name="Emerson J.B."/>
            <person name="Anantharaman K."/>
            <person name="Thomas B.C."/>
            <person name="Malmstrom R."/>
            <person name="Stieglmeier M."/>
            <person name="Klingl A."/>
            <person name="Woyke T."/>
            <person name="Ryan C.M."/>
            <person name="Banfield J.F."/>
        </authorList>
    </citation>
    <scope>NUCLEOTIDE SEQUENCE [LARGE SCALE GENOMIC DNA]</scope>
</reference>
<dbReference type="PANTHER" id="PTHR39189">
    <property type="entry name" value="UPF0173 METAL-DEPENDENT HYDROLASE YTKL"/>
    <property type="match status" value="1"/>
</dbReference>
<gene>
    <name evidence="1" type="ORF">CO057_00450</name>
</gene>
<comment type="caution">
    <text evidence="1">The sequence shown here is derived from an EMBL/GenBank/DDBJ whole genome shotgun (WGS) entry which is preliminary data.</text>
</comment>
<organism evidence="1 2">
    <name type="scientific">Candidatus Uhrbacteria bacterium CG_4_9_14_0_2_um_filter_41_50</name>
    <dbReference type="NCBI Taxonomy" id="1975031"/>
    <lineage>
        <taxon>Bacteria</taxon>
        <taxon>Candidatus Uhriibacteriota</taxon>
    </lineage>
</organism>
<dbReference type="EMBL" id="PFSI01000011">
    <property type="protein sequence ID" value="PJC24878.1"/>
    <property type="molecule type" value="Genomic_DNA"/>
</dbReference>
<proteinExistence type="predicted"/>
<dbReference type="InterPro" id="IPR036866">
    <property type="entry name" value="RibonucZ/Hydroxyglut_hydro"/>
</dbReference>
<dbReference type="AlphaFoldDB" id="A0A2M8EQ54"/>
<dbReference type="Pfam" id="PF13483">
    <property type="entry name" value="Lactamase_B_3"/>
    <property type="match status" value="1"/>
</dbReference>
<protein>
    <recommendedName>
        <fullName evidence="3">Lactamase</fullName>
    </recommendedName>
</protein>
<dbReference type="Proteomes" id="UP000230251">
    <property type="component" value="Unassembled WGS sequence"/>
</dbReference>